<feature type="transmembrane region" description="Helical" evidence="1">
    <location>
        <begin position="12"/>
        <end position="29"/>
    </location>
</feature>
<evidence type="ECO:0000313" key="4">
    <source>
        <dbReference type="Proteomes" id="UP000008139"/>
    </source>
</evidence>
<accession>F2LWI9</accession>
<dbReference type="InterPro" id="IPR013545">
    <property type="entry name" value="T2SS_protein-GspG_C"/>
</dbReference>
<dbReference type="SUPFAM" id="SSF54523">
    <property type="entry name" value="Pili subunits"/>
    <property type="match status" value="1"/>
</dbReference>
<evidence type="ECO:0000259" key="2">
    <source>
        <dbReference type="Pfam" id="PF08334"/>
    </source>
</evidence>
<dbReference type="AlphaFoldDB" id="F2LWI9"/>
<dbReference type="OrthoDB" id="9795612at2"/>
<keyword evidence="4" id="KW-1185">Reference proteome</keyword>
<proteinExistence type="predicted"/>
<keyword evidence="1" id="KW-1133">Transmembrane helix</keyword>
<dbReference type="HOGENOM" id="CLU_2081595_0_0_7"/>
<evidence type="ECO:0000313" key="3">
    <source>
        <dbReference type="EMBL" id="AEA34098.1"/>
    </source>
</evidence>
<dbReference type="Pfam" id="PF08334">
    <property type="entry name" value="T2SSG"/>
    <property type="match status" value="1"/>
</dbReference>
<dbReference type="KEGG" id="hmr:Hipma_1132"/>
<sequence>MKKNGYSAWEEIIVLIVIAIMVNVIYYRYKILEKKALKTQIKVELSNLKLAIELYKIRNNKYPSNLFELYKKGYVYYKNFYIDNSTEQILDKLGKRYIYNKKTGKVSINPETLKELQ</sequence>
<feature type="domain" description="Type II secretion system protein GspG C-terminal" evidence="2">
    <location>
        <begin position="34"/>
        <end position="103"/>
    </location>
</feature>
<evidence type="ECO:0000256" key="1">
    <source>
        <dbReference type="SAM" id="Phobius"/>
    </source>
</evidence>
<reference evidence="3 4" key="1">
    <citation type="journal article" date="2011" name="Stand. Genomic Sci.">
        <title>Complete genome sequence of the thermophilic sulfur-reducer Hippea maritima type strain (MH(2)).</title>
        <authorList>
            <person name="Huntemann M."/>
            <person name="Lu M."/>
            <person name="Nolan M."/>
            <person name="Lapidus A."/>
            <person name="Lucas S."/>
            <person name="Hammon N."/>
            <person name="Deshpande S."/>
            <person name="Cheng J.F."/>
            <person name="Tapia R."/>
            <person name="Han C."/>
            <person name="Goodwin L."/>
            <person name="Pitluck S."/>
            <person name="Liolios K."/>
            <person name="Pagani I."/>
            <person name="Ivanova N."/>
            <person name="Ovchinikova G."/>
            <person name="Pati A."/>
            <person name="Chen A."/>
            <person name="Palaniappan K."/>
            <person name="Land M."/>
            <person name="Hauser L."/>
            <person name="Jeffries C.D."/>
            <person name="Detter J.C."/>
            <person name="Brambilla E.M."/>
            <person name="Rohde M."/>
            <person name="Spring S."/>
            <person name="Goker M."/>
            <person name="Woyke T."/>
            <person name="Bristow J."/>
            <person name="Eisen J.A."/>
            <person name="Markowitz V."/>
            <person name="Hugenholtz P."/>
            <person name="Kyrpides N.C."/>
            <person name="Klenk H.P."/>
            <person name="Mavromatis K."/>
        </authorList>
    </citation>
    <scope>NUCLEOTIDE SEQUENCE [LARGE SCALE GENOMIC DNA]</scope>
    <source>
        <strain evidence="4">ATCC 700847 / DSM 10411 / MH2</strain>
    </source>
</reference>
<keyword evidence="1" id="KW-0472">Membrane</keyword>
<reference evidence="4" key="2">
    <citation type="submission" date="2011-03" db="EMBL/GenBank/DDBJ databases">
        <title>The complete genome of Hippea maritima DSM 10411.</title>
        <authorList>
            <consortium name="US DOE Joint Genome Institute (JGI-PGF)"/>
            <person name="Lucas S."/>
            <person name="Copeland A."/>
            <person name="Lapidus A."/>
            <person name="Bruce D."/>
            <person name="Goodwin L."/>
            <person name="Pitluck S."/>
            <person name="Peters L."/>
            <person name="Kyrpides N."/>
            <person name="Mavromatis K."/>
            <person name="Pagani I."/>
            <person name="Ivanova N."/>
            <person name="Mikhailova N."/>
            <person name="Lu M."/>
            <person name="Detter J.C."/>
            <person name="Tapia R."/>
            <person name="Han C."/>
            <person name="Land M."/>
            <person name="Hauser L."/>
            <person name="Markowitz V."/>
            <person name="Cheng J.-F."/>
            <person name="Hugenholtz P."/>
            <person name="Woyke T."/>
            <person name="Wu D."/>
            <person name="Spring S."/>
            <person name="Schroeder M."/>
            <person name="Brambilla E."/>
            <person name="Klenk H.-P."/>
            <person name="Eisen J.A."/>
        </authorList>
    </citation>
    <scope>NUCLEOTIDE SEQUENCE [LARGE SCALE GENOMIC DNA]</scope>
    <source>
        <strain evidence="4">ATCC 700847 / DSM 10411 / MH2</strain>
    </source>
</reference>
<protein>
    <recommendedName>
        <fullName evidence="2">Type II secretion system protein GspG C-terminal domain-containing protein</fullName>
    </recommendedName>
</protein>
<dbReference type="Proteomes" id="UP000008139">
    <property type="component" value="Chromosome"/>
</dbReference>
<dbReference type="EMBL" id="CP002606">
    <property type="protein sequence ID" value="AEA34098.1"/>
    <property type="molecule type" value="Genomic_DNA"/>
</dbReference>
<dbReference type="RefSeq" id="WP_013682136.1">
    <property type="nucleotide sequence ID" value="NC_015318.1"/>
</dbReference>
<name>F2LWI9_HIPMA</name>
<dbReference type="eggNOG" id="ENOG502ZHYS">
    <property type="taxonomic scope" value="Bacteria"/>
</dbReference>
<dbReference type="InterPro" id="IPR045584">
    <property type="entry name" value="Pilin-like"/>
</dbReference>
<dbReference type="InParanoid" id="F2LWI9"/>
<dbReference type="STRING" id="760142.Hipma_1132"/>
<dbReference type="Gene3D" id="3.30.700.10">
    <property type="entry name" value="Glycoprotein, Type 4 Pilin"/>
    <property type="match status" value="1"/>
</dbReference>
<keyword evidence="1" id="KW-0812">Transmembrane</keyword>
<organism evidence="3 4">
    <name type="scientific">Hippea maritima (strain ATCC 700847 / DSM 10411 / MH2)</name>
    <dbReference type="NCBI Taxonomy" id="760142"/>
    <lineage>
        <taxon>Bacteria</taxon>
        <taxon>Pseudomonadati</taxon>
        <taxon>Campylobacterota</taxon>
        <taxon>Desulfurellia</taxon>
        <taxon>Desulfurellales</taxon>
        <taxon>Hippeaceae</taxon>
        <taxon>Hippea</taxon>
    </lineage>
</organism>
<gene>
    <name evidence="3" type="ordered locus">Hipma_1132</name>
</gene>